<dbReference type="Pfam" id="PF07715">
    <property type="entry name" value="Plug"/>
    <property type="match status" value="1"/>
</dbReference>
<dbReference type="CDD" id="cd01347">
    <property type="entry name" value="ligand_gated_channel"/>
    <property type="match status" value="1"/>
</dbReference>
<evidence type="ECO:0000256" key="10">
    <source>
        <dbReference type="ARBA" id="ARBA00023170"/>
    </source>
</evidence>
<keyword evidence="5" id="KW-0406">Ion transport</keyword>
<evidence type="ECO:0000313" key="17">
    <source>
        <dbReference type="EMBL" id="MDP9899467.1"/>
    </source>
</evidence>
<feature type="domain" description="Secretin/TonB short N-terminal" evidence="16">
    <location>
        <begin position="55"/>
        <end position="105"/>
    </location>
</feature>
<dbReference type="Gene3D" id="2.170.130.10">
    <property type="entry name" value="TonB-dependent receptor, plug domain"/>
    <property type="match status" value="1"/>
</dbReference>
<feature type="chain" id="PRO_5046903462" evidence="15">
    <location>
        <begin position="31"/>
        <end position="796"/>
    </location>
</feature>
<evidence type="ECO:0000256" key="14">
    <source>
        <dbReference type="SAM" id="MobiDB-lite"/>
    </source>
</evidence>
<evidence type="ECO:0000256" key="11">
    <source>
        <dbReference type="ARBA" id="ARBA00023237"/>
    </source>
</evidence>
<evidence type="ECO:0000256" key="5">
    <source>
        <dbReference type="ARBA" id="ARBA00022496"/>
    </source>
</evidence>
<dbReference type="InterPro" id="IPR012910">
    <property type="entry name" value="Plug_dom"/>
</dbReference>
<dbReference type="InterPro" id="IPR011662">
    <property type="entry name" value="Secretin/TonB_short_N"/>
</dbReference>
<dbReference type="InterPro" id="IPR037066">
    <property type="entry name" value="Plug_dom_sf"/>
</dbReference>
<dbReference type="Pfam" id="PF00593">
    <property type="entry name" value="TonB_dep_Rec_b-barrel"/>
    <property type="match status" value="1"/>
</dbReference>
<evidence type="ECO:0000256" key="1">
    <source>
        <dbReference type="ARBA" id="ARBA00004571"/>
    </source>
</evidence>
<dbReference type="InterPro" id="IPR036942">
    <property type="entry name" value="Beta-barrel_TonB_sf"/>
</dbReference>
<evidence type="ECO:0000256" key="4">
    <source>
        <dbReference type="ARBA" id="ARBA00022452"/>
    </source>
</evidence>
<comment type="similarity">
    <text evidence="2 12 13">Belongs to the TonB-dependent receptor family.</text>
</comment>
<feature type="signal peptide" evidence="15">
    <location>
        <begin position="1"/>
        <end position="30"/>
    </location>
</feature>
<dbReference type="PANTHER" id="PTHR32552">
    <property type="entry name" value="FERRICHROME IRON RECEPTOR-RELATED"/>
    <property type="match status" value="1"/>
</dbReference>
<dbReference type="Pfam" id="PF07660">
    <property type="entry name" value="STN"/>
    <property type="match status" value="1"/>
</dbReference>
<keyword evidence="11 12" id="KW-0998">Cell outer membrane</keyword>
<keyword evidence="4 12" id="KW-1134">Transmembrane beta strand</keyword>
<dbReference type="InterPro" id="IPR010105">
    <property type="entry name" value="TonB_sidphr_rcpt"/>
</dbReference>
<name>A0ABT9S7X2_9BURK</name>
<dbReference type="NCBIfam" id="NF007447">
    <property type="entry name" value="PRK10003.1"/>
    <property type="match status" value="1"/>
</dbReference>
<keyword evidence="15" id="KW-0732">Signal</keyword>
<dbReference type="PROSITE" id="PS52016">
    <property type="entry name" value="TONB_DEPENDENT_REC_3"/>
    <property type="match status" value="1"/>
</dbReference>
<gene>
    <name evidence="17" type="ORF">J2W36_001718</name>
</gene>
<evidence type="ECO:0000256" key="6">
    <source>
        <dbReference type="ARBA" id="ARBA00022692"/>
    </source>
</evidence>
<dbReference type="Gene3D" id="2.40.170.20">
    <property type="entry name" value="TonB-dependent receptor, beta-barrel domain"/>
    <property type="match status" value="1"/>
</dbReference>
<evidence type="ECO:0000256" key="3">
    <source>
        <dbReference type="ARBA" id="ARBA00022448"/>
    </source>
</evidence>
<dbReference type="EMBL" id="JAUSRO010000005">
    <property type="protein sequence ID" value="MDP9899467.1"/>
    <property type="molecule type" value="Genomic_DNA"/>
</dbReference>
<evidence type="ECO:0000256" key="9">
    <source>
        <dbReference type="ARBA" id="ARBA00023136"/>
    </source>
</evidence>
<proteinExistence type="inferred from homology"/>
<dbReference type="Proteomes" id="UP001226867">
    <property type="component" value="Unassembled WGS sequence"/>
</dbReference>
<dbReference type="InterPro" id="IPR000531">
    <property type="entry name" value="Beta-barrel_TonB"/>
</dbReference>
<keyword evidence="7" id="KW-0408">Iron</keyword>
<sequence length="796" mass="86960">MQKKRQARRSATARAIASLGFALTLQSALAQNIAFDIPAQPLATALKALADQSGLQLAFSPEQVRGKQARRLQGTRDPRRALNELLQGSGLQGRVEGTTLTIQPAPAASDVGDATLPSVTVSAQADRSGTTEGTGSYTTRATSAATGLALSLKDTPQSVSIVTQQRIEDQHLQSLTEVMANTPGISASINDGNRMTYFSRGFSITNFQYDGIPTAGTSNWYAGESELDAALYDRVEVVRGATGLLTGAGNPAASINLVRKHADSKVFTGEVSLGAGSWDNYRGAVDLSTPITADGRIRGRIVAAYQDADSYVKLSNVKKKVFYGVIDADLTPSTRVSIGADYQNNDPKGTPWGGLPLWYSDGSRVEWRRSATPAPSWSYWATQTQTAFATLEHRFDNDWKANVGVTHSKQSLDTKLLYLWDWPDRTTGLGMKAVASMYNGYRAQDSVTAQVGGPVQWLGRKHEVTLGFLGSEQKYRYDYRQGRDLAPIVFLDGGVDPYPEPQWAASRTLEQGKTTQRGLYGAARFSLSDRMNLIAGGRYSTWRDRQPESQREDKKFIPYMGLTFDISKTTTAYASYTSIFDPQDARDREGRYLDPITGKNFELGIKNSLNDGRLNTSLAVFRIEQDNLAQADGKFLIPNGLDQAYYGAKGVESTGLDAEVSGEVLPGWNVFGGFTHYTAKKASGEAVNTHLPRTLLRLFTTYRLSGSWKDVTLGGGVNWQSRNYSIADGPNGQERVGQGAYGLVNLMVRYQVNPRTSVQVNLNNVFDKAYYSQIGYFSDAAWGAPRSVMATLSYKF</sequence>
<keyword evidence="9 12" id="KW-0472">Membrane</keyword>
<keyword evidence="8 13" id="KW-0798">TonB box</keyword>
<evidence type="ECO:0000256" key="12">
    <source>
        <dbReference type="PROSITE-ProRule" id="PRU01360"/>
    </source>
</evidence>
<comment type="subcellular location">
    <subcellularLocation>
        <location evidence="1 12">Cell outer membrane</location>
        <topology evidence="1 12">Multi-pass membrane protein</topology>
    </subcellularLocation>
</comment>
<protein>
    <submittedName>
        <fullName evidence="17">Outer membrane receptor for ferric coprogen and ferric-rhodotorulic acid</fullName>
    </submittedName>
</protein>
<organism evidence="17 18">
    <name type="scientific">Variovorax ginsengisoli</name>
    <dbReference type="NCBI Taxonomy" id="363844"/>
    <lineage>
        <taxon>Bacteria</taxon>
        <taxon>Pseudomonadati</taxon>
        <taxon>Pseudomonadota</taxon>
        <taxon>Betaproteobacteria</taxon>
        <taxon>Burkholderiales</taxon>
        <taxon>Comamonadaceae</taxon>
        <taxon>Variovorax</taxon>
    </lineage>
</organism>
<keyword evidence="3 12" id="KW-0813">Transport</keyword>
<keyword evidence="5" id="KW-0410">Iron transport</keyword>
<dbReference type="InterPro" id="IPR039426">
    <property type="entry name" value="TonB-dep_rcpt-like"/>
</dbReference>
<dbReference type="SUPFAM" id="SSF56935">
    <property type="entry name" value="Porins"/>
    <property type="match status" value="1"/>
</dbReference>
<keyword evidence="6 12" id="KW-0812">Transmembrane</keyword>
<dbReference type="NCBIfam" id="TIGR01783">
    <property type="entry name" value="TonB-siderophor"/>
    <property type="match status" value="1"/>
</dbReference>
<evidence type="ECO:0000256" key="2">
    <source>
        <dbReference type="ARBA" id="ARBA00009810"/>
    </source>
</evidence>
<accession>A0ABT9S7X2</accession>
<feature type="region of interest" description="Disordered" evidence="14">
    <location>
        <begin position="120"/>
        <end position="139"/>
    </location>
</feature>
<dbReference type="PANTHER" id="PTHR32552:SF74">
    <property type="entry name" value="HYDROXAMATE SIDEROPHORE RECEPTOR FHUE"/>
    <property type="match status" value="1"/>
</dbReference>
<dbReference type="RefSeq" id="WP_307689290.1">
    <property type="nucleotide sequence ID" value="NZ_JAUSRO010000005.1"/>
</dbReference>
<evidence type="ECO:0000313" key="18">
    <source>
        <dbReference type="Proteomes" id="UP001226867"/>
    </source>
</evidence>
<evidence type="ECO:0000256" key="15">
    <source>
        <dbReference type="SAM" id="SignalP"/>
    </source>
</evidence>
<evidence type="ECO:0000256" key="8">
    <source>
        <dbReference type="ARBA" id="ARBA00023077"/>
    </source>
</evidence>
<comment type="caution">
    <text evidence="17">The sequence shown here is derived from an EMBL/GenBank/DDBJ whole genome shotgun (WGS) entry which is preliminary data.</text>
</comment>
<keyword evidence="10 17" id="KW-0675">Receptor</keyword>
<evidence type="ECO:0000256" key="7">
    <source>
        <dbReference type="ARBA" id="ARBA00023004"/>
    </source>
</evidence>
<dbReference type="SMART" id="SM00965">
    <property type="entry name" value="STN"/>
    <property type="match status" value="1"/>
</dbReference>
<dbReference type="Gene3D" id="3.55.50.30">
    <property type="match status" value="1"/>
</dbReference>
<reference evidence="17 18" key="1">
    <citation type="submission" date="2023-07" db="EMBL/GenBank/DDBJ databases">
        <title>Sorghum-associated microbial communities from plants grown in Nebraska, USA.</title>
        <authorList>
            <person name="Schachtman D."/>
        </authorList>
    </citation>
    <scope>NUCLEOTIDE SEQUENCE [LARGE SCALE GENOMIC DNA]</scope>
    <source>
        <strain evidence="17 18">DS1607</strain>
    </source>
</reference>
<feature type="compositionally biased region" description="Low complexity" evidence="14">
    <location>
        <begin position="130"/>
        <end position="139"/>
    </location>
</feature>
<keyword evidence="18" id="KW-1185">Reference proteome</keyword>
<evidence type="ECO:0000259" key="16">
    <source>
        <dbReference type="SMART" id="SM00965"/>
    </source>
</evidence>
<evidence type="ECO:0000256" key="13">
    <source>
        <dbReference type="RuleBase" id="RU003357"/>
    </source>
</evidence>